<dbReference type="EMBL" id="VCQV01000002">
    <property type="protein sequence ID" value="TWP38510.1"/>
    <property type="molecule type" value="Genomic_DNA"/>
</dbReference>
<dbReference type="SUPFAM" id="SSF52317">
    <property type="entry name" value="Class I glutamine amidotransferase-like"/>
    <property type="match status" value="1"/>
</dbReference>
<dbReference type="InterPro" id="IPR029062">
    <property type="entry name" value="Class_I_gatase-like"/>
</dbReference>
<dbReference type="Gene3D" id="3.40.50.880">
    <property type="match status" value="1"/>
</dbReference>
<dbReference type="PROSITE" id="PS51273">
    <property type="entry name" value="GATASE_TYPE_1"/>
    <property type="match status" value="1"/>
</dbReference>
<keyword evidence="3" id="KW-1185">Reference proteome</keyword>
<accession>A0A563E7L4</accession>
<dbReference type="RefSeq" id="WP_146314913.1">
    <property type="nucleotide sequence ID" value="NZ_VCQV01000002.1"/>
</dbReference>
<dbReference type="PANTHER" id="PTHR42695">
    <property type="entry name" value="GLUTAMINE AMIDOTRANSFERASE YLR126C-RELATED"/>
    <property type="match status" value="1"/>
</dbReference>
<feature type="domain" description="Glutamine amidotransferase" evidence="1">
    <location>
        <begin position="22"/>
        <end position="184"/>
    </location>
</feature>
<keyword evidence="2" id="KW-0315">Glutamine amidotransferase</keyword>
<dbReference type="PANTHER" id="PTHR42695:SF5">
    <property type="entry name" value="GLUTAMINE AMIDOTRANSFERASE YLR126C-RELATED"/>
    <property type="match status" value="1"/>
</dbReference>
<evidence type="ECO:0000313" key="3">
    <source>
        <dbReference type="Proteomes" id="UP000320244"/>
    </source>
</evidence>
<dbReference type="Pfam" id="PF00117">
    <property type="entry name" value="GATase"/>
    <property type="match status" value="1"/>
</dbReference>
<evidence type="ECO:0000313" key="2">
    <source>
        <dbReference type="EMBL" id="TWP38510.1"/>
    </source>
</evidence>
<dbReference type="GO" id="GO:0005829">
    <property type="term" value="C:cytosol"/>
    <property type="evidence" value="ECO:0007669"/>
    <property type="project" value="TreeGrafter"/>
</dbReference>
<protein>
    <submittedName>
        <fullName evidence="2">Type 1 glutamine amidotransferase</fullName>
    </submittedName>
</protein>
<reference evidence="2 3" key="1">
    <citation type="submission" date="2019-05" db="EMBL/GenBank/DDBJ databases">
        <authorList>
            <person name="Lee S.D."/>
        </authorList>
    </citation>
    <scope>NUCLEOTIDE SEQUENCE [LARGE SCALE GENOMIC DNA]</scope>
    <source>
        <strain evidence="2 3">C5-26</strain>
    </source>
</reference>
<sequence length="252" mass="27726">MPRILVIQHEDGTGPGYLGECLSDTGLDLHVLHPYLGEELPESLCGYDGFIVLGGTQSPFDDKDAPWLPSVRHLIRLALGELLPLLGVCLGGEMLADVAGGEVTHGSRGPEVGLRRLTKQPGAVDDPIFRDLPDEAPAVEWHWEELHTLPPDAVSLLGTELYPHQAFRIGDAAWGLQFHPEVLSDAVSIWAAHEREHLATEGRTPEDVANEVREAEPELRQVWRGLAVRWAALTRSEDLADAYPQDGARDRR</sequence>
<dbReference type="InterPro" id="IPR017926">
    <property type="entry name" value="GATASE"/>
</dbReference>
<dbReference type="CDD" id="cd01741">
    <property type="entry name" value="GATase1_1"/>
    <property type="match status" value="1"/>
</dbReference>
<gene>
    <name evidence="2" type="ORF">FGL98_01555</name>
</gene>
<organism evidence="2 3">
    <name type="scientific">Leekyejoonella antrihumi</name>
    <dbReference type="NCBI Taxonomy" id="1660198"/>
    <lineage>
        <taxon>Bacteria</taxon>
        <taxon>Bacillati</taxon>
        <taxon>Actinomycetota</taxon>
        <taxon>Actinomycetes</taxon>
        <taxon>Micrococcales</taxon>
        <taxon>Dermacoccaceae</taxon>
        <taxon>Leekyejoonella</taxon>
    </lineage>
</organism>
<dbReference type="Proteomes" id="UP000320244">
    <property type="component" value="Unassembled WGS sequence"/>
</dbReference>
<dbReference type="GO" id="GO:0016740">
    <property type="term" value="F:transferase activity"/>
    <property type="evidence" value="ECO:0007669"/>
    <property type="project" value="UniProtKB-KW"/>
</dbReference>
<comment type="caution">
    <text evidence="2">The sequence shown here is derived from an EMBL/GenBank/DDBJ whole genome shotgun (WGS) entry which is preliminary data.</text>
</comment>
<name>A0A563E7L4_9MICO</name>
<dbReference type="InterPro" id="IPR044992">
    <property type="entry name" value="ChyE-like"/>
</dbReference>
<dbReference type="AlphaFoldDB" id="A0A563E7L4"/>
<keyword evidence="2" id="KW-0808">Transferase</keyword>
<proteinExistence type="predicted"/>
<reference evidence="2 3" key="2">
    <citation type="submission" date="2019-08" db="EMBL/GenBank/DDBJ databases">
        <title>Jejuicoccus antrihumi gen. nov., sp. nov., a new member of the family Dermacoccaceae isolated from a cave.</title>
        <authorList>
            <person name="Schumann P."/>
            <person name="Kim I.S."/>
        </authorList>
    </citation>
    <scope>NUCLEOTIDE SEQUENCE [LARGE SCALE GENOMIC DNA]</scope>
    <source>
        <strain evidence="2 3">C5-26</strain>
    </source>
</reference>
<evidence type="ECO:0000259" key="1">
    <source>
        <dbReference type="Pfam" id="PF00117"/>
    </source>
</evidence>
<dbReference type="OrthoDB" id="5196541at2"/>